<dbReference type="PROSITE" id="PS51495">
    <property type="entry name" value="GLUE"/>
    <property type="match status" value="1"/>
</dbReference>
<dbReference type="OrthoDB" id="415696at2759"/>
<dbReference type="SUPFAM" id="SSF52833">
    <property type="entry name" value="Thioredoxin-like"/>
    <property type="match status" value="4"/>
</dbReference>
<dbReference type="Gene3D" id="3.40.30.10">
    <property type="entry name" value="Glutaredoxin"/>
    <property type="match status" value="4"/>
</dbReference>
<dbReference type="Gene3D" id="1.10.10.10">
    <property type="entry name" value="Winged helix-like DNA-binding domain superfamily/Winged helix DNA-binding domain"/>
    <property type="match status" value="2"/>
</dbReference>
<organism evidence="12 13">
    <name type="scientific">Thraustotheca clavata</name>
    <dbReference type="NCBI Taxonomy" id="74557"/>
    <lineage>
        <taxon>Eukaryota</taxon>
        <taxon>Sar</taxon>
        <taxon>Stramenopiles</taxon>
        <taxon>Oomycota</taxon>
        <taxon>Saprolegniomycetes</taxon>
        <taxon>Saprolegniales</taxon>
        <taxon>Achlyaceae</taxon>
        <taxon>Thraustotheca</taxon>
    </lineage>
</organism>
<keyword evidence="4" id="KW-0479">Metal-binding</keyword>
<dbReference type="GO" id="GO:0005768">
    <property type="term" value="C:endosome"/>
    <property type="evidence" value="ECO:0007669"/>
    <property type="project" value="UniProtKB-SubCell"/>
</dbReference>
<keyword evidence="3" id="KW-0813">Transport</keyword>
<dbReference type="GO" id="GO:0006879">
    <property type="term" value="P:intracellular iron ion homeostasis"/>
    <property type="evidence" value="ECO:0007669"/>
    <property type="project" value="TreeGrafter"/>
</dbReference>
<evidence type="ECO:0000256" key="7">
    <source>
        <dbReference type="ARBA" id="ARBA00023004"/>
    </source>
</evidence>
<keyword evidence="6" id="KW-0653">Protein transport</keyword>
<evidence type="ECO:0000256" key="8">
    <source>
        <dbReference type="ARBA" id="ARBA00023014"/>
    </source>
</evidence>
<dbReference type="Pfam" id="PF00462">
    <property type="entry name" value="Glutaredoxin"/>
    <property type="match status" value="3"/>
</dbReference>
<dbReference type="SUPFAM" id="SSF50370">
    <property type="entry name" value="Ricin B-like lectins"/>
    <property type="match status" value="1"/>
</dbReference>
<dbReference type="GO" id="GO:0046872">
    <property type="term" value="F:metal ion binding"/>
    <property type="evidence" value="ECO:0007669"/>
    <property type="project" value="UniProtKB-KW"/>
</dbReference>
<dbReference type="GO" id="GO:0032266">
    <property type="term" value="F:phosphatidylinositol-3-phosphate binding"/>
    <property type="evidence" value="ECO:0007669"/>
    <property type="project" value="InterPro"/>
</dbReference>
<dbReference type="FunFam" id="3.40.30.10:FF:000012">
    <property type="entry name" value="Monothiol glutaredoxin"/>
    <property type="match status" value="2"/>
</dbReference>
<dbReference type="InterPro" id="IPR021648">
    <property type="entry name" value="GLUE_dom"/>
</dbReference>
<comment type="similarity">
    <text evidence="2">Belongs to the VPS36 family.</text>
</comment>
<gene>
    <name evidence="12" type="ORF">THRCLA_07164</name>
</gene>
<comment type="subcellular location">
    <subcellularLocation>
        <location evidence="1">Endosome</location>
    </subcellularLocation>
</comment>
<dbReference type="PROSITE" id="PS51354">
    <property type="entry name" value="GLUTAREDOXIN_2"/>
    <property type="match status" value="3"/>
</dbReference>
<dbReference type="GO" id="GO:0015031">
    <property type="term" value="P:protein transport"/>
    <property type="evidence" value="ECO:0007669"/>
    <property type="project" value="UniProtKB-KW"/>
</dbReference>
<dbReference type="PANTHER" id="PTHR10293:SF73">
    <property type="entry name" value="GLUTAREDOXIN-3"/>
    <property type="match status" value="1"/>
</dbReference>
<evidence type="ECO:0000256" key="10">
    <source>
        <dbReference type="ARBA" id="ARBA00030114"/>
    </source>
</evidence>
<evidence type="ECO:0000259" key="11">
    <source>
        <dbReference type="PROSITE" id="PS51495"/>
    </source>
</evidence>
<evidence type="ECO:0000313" key="13">
    <source>
        <dbReference type="Proteomes" id="UP000243217"/>
    </source>
</evidence>
<keyword evidence="9" id="KW-0175">Coiled coil</keyword>
<keyword evidence="8" id="KW-0411">Iron-sulfur</keyword>
<evidence type="ECO:0000256" key="2">
    <source>
        <dbReference type="ARBA" id="ARBA00009697"/>
    </source>
</evidence>
<dbReference type="InterPro" id="IPR011993">
    <property type="entry name" value="PH-like_dom_sf"/>
</dbReference>
<feature type="domain" description="GLUE N-terminal" evidence="11">
    <location>
        <begin position="608"/>
        <end position="733"/>
    </location>
</feature>
<evidence type="ECO:0000256" key="9">
    <source>
        <dbReference type="ARBA" id="ARBA00023054"/>
    </source>
</evidence>
<dbReference type="GO" id="GO:0051536">
    <property type="term" value="F:iron-sulfur cluster binding"/>
    <property type="evidence" value="ECO:0007669"/>
    <property type="project" value="UniProtKB-KW"/>
</dbReference>
<evidence type="ECO:0000256" key="3">
    <source>
        <dbReference type="ARBA" id="ARBA00022448"/>
    </source>
</evidence>
<dbReference type="PROSITE" id="PS50231">
    <property type="entry name" value="RICIN_B_LECTIN"/>
    <property type="match status" value="1"/>
</dbReference>
<sequence>MQQVVEVTSEEQWKTLSAAAKTYIVFFYANNVSIASASADWLSTANVLFTQLATLHPRLGFAKVNAEALPGLSTQFGLAVVPTFIVSFGSKVLERIEGMKVAELAQVIDRASKRQAESTPLVMDKPVVVDKALRGRLEKLISASPVMVFMKGNPNEPKCGFSRKLIDLLKSENIECGTFDILLDETVRQGLKLYSNWPTYPQVYVNGSLVGGLDILLEMKEEGNLADQLGVKPVSEEEAEKALFASLTELINSAPVLLFMKGSPSEPKCGFSRKTIELLRANSIPFSTFDILSDDAVRQGLKKLSNWPTYPQLYVRGTLIGGLDILTEMAEEGDLADQLSVAKKEPRLNSTPDFAALISRAPVMIFIKGTPQAPKCGFSRQLIEILNAHGFVYDYFDILTDDKVRQGLKKFSNWPTYPQCFLAAVVLPALIAGETHKRTATAPDVFDMFTLGAVEGGVAARVNILRLGDRMLQSDGKDIKTVKYDPSQKNGAEWIYNPSWKIFLNNYNNQLGCLDAFKGGDGKLYVHTYACAKWDPNANQYTANNQLWDADPLSNYTMIKHSTYTGYCLSQSDWGNAVMAPCNTKDPSQFFELRDMCIYACIDVFVALPLTETGRPQLWPSEVEVYSQSHVTLYDNNVKTDYIHGRCVITTHRLLWMSEELEINIFMPLSVVERLGKEAGFITRSSKIRIDYTHDNVHKFVKLSFKVGGRDEFFAPLETALCRRAWADTKSVSALADRRLQARQFDPTQAGIGGIIQRRQEEQKQTTELATQSFTDLNALMDKAKDMVGLIERYVATVHGNTQAEDETNQMNSLLLNMGISSPVTRENAGDAYHQQLARQLAEFLKAPMQNYGGIMTLSDIYCLFNRARGTELISPDDLYHAAMLQKILHLGLHVRKFEGGLIVLQADFHNEEHVASRLETLARQAKEGCITSNDVAQELHISLSLAQEYLKASDASIL</sequence>
<accession>A0A1V9ZFR0</accession>
<evidence type="ECO:0000256" key="4">
    <source>
        <dbReference type="ARBA" id="ARBA00022723"/>
    </source>
</evidence>
<keyword evidence="13" id="KW-1185">Reference proteome</keyword>
<dbReference type="InterPro" id="IPR040608">
    <property type="entry name" value="Snf8/Vps36"/>
</dbReference>
<dbReference type="SUPFAM" id="SSF50729">
    <property type="entry name" value="PH domain-like"/>
    <property type="match status" value="1"/>
</dbReference>
<dbReference type="InterPro" id="IPR036388">
    <property type="entry name" value="WH-like_DNA-bd_sf"/>
</dbReference>
<protein>
    <recommendedName>
        <fullName evidence="10">ESCRT-II complex subunit VPS36</fullName>
    </recommendedName>
</protein>
<dbReference type="GO" id="GO:0043130">
    <property type="term" value="F:ubiquitin binding"/>
    <property type="evidence" value="ECO:0007669"/>
    <property type="project" value="InterPro"/>
</dbReference>
<dbReference type="Gene3D" id="2.30.29.30">
    <property type="entry name" value="Pleckstrin-homology domain (PH domain)/Phosphotyrosine-binding domain (PTB)"/>
    <property type="match status" value="1"/>
</dbReference>
<name>A0A1V9ZFR0_9STRA</name>
<dbReference type="AlphaFoldDB" id="A0A1V9ZFR0"/>
<dbReference type="FunFam" id="1.10.10.10:FF:000165">
    <property type="entry name" value="Vacuolar protein sorting protein (Vps36)"/>
    <property type="match status" value="1"/>
</dbReference>
<proteinExistence type="inferred from homology"/>
<dbReference type="Pfam" id="PF11605">
    <property type="entry name" value="Vps36_ESCRT-II"/>
    <property type="match status" value="1"/>
</dbReference>
<dbReference type="CDD" id="cd03028">
    <property type="entry name" value="GRX_PICOT_like"/>
    <property type="match status" value="2"/>
</dbReference>
<evidence type="ECO:0000256" key="6">
    <source>
        <dbReference type="ARBA" id="ARBA00022927"/>
    </source>
</evidence>
<dbReference type="InterPro" id="IPR035992">
    <property type="entry name" value="Ricin_B-like_lectins"/>
</dbReference>
<dbReference type="InterPro" id="IPR004480">
    <property type="entry name" value="Monothiol_GRX-rel"/>
</dbReference>
<dbReference type="InterPro" id="IPR036249">
    <property type="entry name" value="Thioredoxin-like_sf"/>
</dbReference>
<dbReference type="InterPro" id="IPR002109">
    <property type="entry name" value="Glutaredoxin"/>
</dbReference>
<dbReference type="GO" id="GO:0005829">
    <property type="term" value="C:cytosol"/>
    <property type="evidence" value="ECO:0007669"/>
    <property type="project" value="TreeGrafter"/>
</dbReference>
<evidence type="ECO:0000313" key="12">
    <source>
        <dbReference type="EMBL" id="OQR96812.1"/>
    </source>
</evidence>
<dbReference type="GO" id="GO:0005634">
    <property type="term" value="C:nucleus"/>
    <property type="evidence" value="ECO:0007669"/>
    <property type="project" value="TreeGrafter"/>
</dbReference>
<dbReference type="EMBL" id="JNBS01001947">
    <property type="protein sequence ID" value="OQR96812.1"/>
    <property type="molecule type" value="Genomic_DNA"/>
</dbReference>
<dbReference type="InterPro" id="IPR036390">
    <property type="entry name" value="WH_DNA-bd_sf"/>
</dbReference>
<keyword evidence="5" id="KW-0967">Endosome</keyword>
<dbReference type="STRING" id="74557.A0A1V9ZFR0"/>
<dbReference type="Gene3D" id="6.10.140.260">
    <property type="match status" value="1"/>
</dbReference>
<keyword evidence="7" id="KW-0408">Iron</keyword>
<evidence type="ECO:0000256" key="1">
    <source>
        <dbReference type="ARBA" id="ARBA00004177"/>
    </source>
</evidence>
<dbReference type="InterPro" id="IPR033658">
    <property type="entry name" value="GRX_PICOT-like"/>
</dbReference>
<evidence type="ECO:0000256" key="5">
    <source>
        <dbReference type="ARBA" id="ARBA00022753"/>
    </source>
</evidence>
<dbReference type="Pfam" id="PF04157">
    <property type="entry name" value="EAP30"/>
    <property type="match status" value="1"/>
</dbReference>
<reference evidence="12 13" key="1">
    <citation type="journal article" date="2014" name="Genome Biol. Evol.">
        <title>The secreted proteins of Achlya hypogyna and Thraustotheca clavata identify the ancestral oomycete secretome and reveal gene acquisitions by horizontal gene transfer.</title>
        <authorList>
            <person name="Misner I."/>
            <person name="Blouin N."/>
            <person name="Leonard G."/>
            <person name="Richards T.A."/>
            <person name="Lane C.E."/>
        </authorList>
    </citation>
    <scope>NUCLEOTIDE SEQUENCE [LARGE SCALE GENOMIC DNA]</scope>
    <source>
        <strain evidence="12 13">ATCC 34112</strain>
    </source>
</reference>
<dbReference type="PANTHER" id="PTHR10293">
    <property type="entry name" value="GLUTAREDOXIN FAMILY MEMBER"/>
    <property type="match status" value="1"/>
</dbReference>
<dbReference type="SUPFAM" id="SSF46785">
    <property type="entry name" value="Winged helix' DNA-binding domain"/>
    <property type="match status" value="1"/>
</dbReference>
<comment type="caution">
    <text evidence="12">The sequence shown here is derived from an EMBL/GenBank/DDBJ whole genome shotgun (WGS) entry which is preliminary data.</text>
</comment>
<dbReference type="Proteomes" id="UP000243217">
    <property type="component" value="Unassembled WGS sequence"/>
</dbReference>